<organism evidence="1 2">
    <name type="scientific">Clostridium senegalense</name>
    <dbReference type="NCBI Taxonomy" id="1465809"/>
    <lineage>
        <taxon>Bacteria</taxon>
        <taxon>Bacillati</taxon>
        <taxon>Bacillota</taxon>
        <taxon>Clostridia</taxon>
        <taxon>Eubacteriales</taxon>
        <taxon>Clostridiaceae</taxon>
        <taxon>Clostridium</taxon>
    </lineage>
</organism>
<sequence length="169" mass="19874">MRIVFVDGYNVINSWPELKEIKEYSYESAREKLLDIMRNYSAFCGYKIEVVFDAHMVKGAYEKKEKNDKVSVVFTKEGETADAYIEKKVNLIGRKFEVYVVTSDSLEQQVTFQRGASRMSSLEFYHEVMKIEGKIGKKCEKVYSQKRNLFEDMIDEDIAKILEKMRRSQ</sequence>
<dbReference type="InterPro" id="IPR010298">
    <property type="entry name" value="YacP-like"/>
</dbReference>
<evidence type="ECO:0000313" key="2">
    <source>
        <dbReference type="Proteomes" id="UP000481872"/>
    </source>
</evidence>
<dbReference type="AlphaFoldDB" id="A0A6M0H717"/>
<proteinExistence type="predicted"/>
<dbReference type="Pfam" id="PF05991">
    <property type="entry name" value="NYN_YacP"/>
    <property type="match status" value="1"/>
</dbReference>
<accession>A0A6M0H717</accession>
<dbReference type="PANTHER" id="PTHR34547">
    <property type="entry name" value="YACP-LIKE NYN DOMAIN PROTEIN"/>
    <property type="match status" value="1"/>
</dbReference>
<dbReference type="PANTHER" id="PTHR34547:SF1">
    <property type="entry name" value="YACP-LIKE NYN DOMAIN PROTEIN"/>
    <property type="match status" value="1"/>
</dbReference>
<dbReference type="CDD" id="cd10912">
    <property type="entry name" value="PIN_YacP-like"/>
    <property type="match status" value="1"/>
</dbReference>
<reference evidence="1 2" key="1">
    <citation type="submission" date="2020-02" db="EMBL/GenBank/DDBJ databases">
        <title>Genome assembly of a novel Clostridium senegalense strain.</title>
        <authorList>
            <person name="Gupta T.B."/>
            <person name="Jauregui R."/>
            <person name="Maclean P."/>
            <person name="Nawarathana A."/>
            <person name="Brightwell G."/>
        </authorList>
    </citation>
    <scope>NUCLEOTIDE SEQUENCE [LARGE SCALE GENOMIC DNA]</scope>
    <source>
        <strain evidence="1 2">AGRFS4</strain>
    </source>
</reference>
<dbReference type="EMBL" id="JAAGPU010000044">
    <property type="protein sequence ID" value="NEU06429.1"/>
    <property type="molecule type" value="Genomic_DNA"/>
</dbReference>
<protein>
    <submittedName>
        <fullName evidence="1">NYN domain-containing protein</fullName>
    </submittedName>
</protein>
<name>A0A6M0H717_9CLOT</name>
<dbReference type="Proteomes" id="UP000481872">
    <property type="component" value="Unassembled WGS sequence"/>
</dbReference>
<dbReference type="RefSeq" id="WP_061995618.1">
    <property type="nucleotide sequence ID" value="NZ_JAAGPU010000044.1"/>
</dbReference>
<evidence type="ECO:0000313" key="1">
    <source>
        <dbReference type="EMBL" id="NEU06429.1"/>
    </source>
</evidence>
<gene>
    <name evidence="1" type="ORF">G3M99_16605</name>
</gene>
<comment type="caution">
    <text evidence="1">The sequence shown here is derived from an EMBL/GenBank/DDBJ whole genome shotgun (WGS) entry which is preliminary data.</text>
</comment>
<keyword evidence="2" id="KW-1185">Reference proteome</keyword>